<dbReference type="EMBL" id="ALJK01000016">
    <property type="protein sequence ID" value="EJN86150.1"/>
    <property type="molecule type" value="Genomic_DNA"/>
</dbReference>
<gene>
    <name evidence="1" type="ORF">HMPREF1129_2882</name>
</gene>
<name>J2ZU46_ACTNH</name>
<proteinExistence type="predicted"/>
<dbReference type="Proteomes" id="UP000007814">
    <property type="component" value="Unassembled WGS sequence"/>
</dbReference>
<sequence>MALMSRFRNTCLNLVSGSNTGSGLHADDDMLTRAAEVFTDTRAIRTQPPDANRPHTRQLSTFILRYQPKVASEKMSTSRGRM</sequence>
<organism evidence="1 2">
    <name type="scientific">Actinomyces naeslundii (strain ATCC 12104 / DSM 43013 / CCUG 2238 / JCM 8349 / NCTC 10301 / Howell 279)</name>
    <dbReference type="NCBI Taxonomy" id="1115803"/>
    <lineage>
        <taxon>Bacteria</taxon>
        <taxon>Bacillati</taxon>
        <taxon>Actinomycetota</taxon>
        <taxon>Actinomycetes</taxon>
        <taxon>Actinomycetales</taxon>
        <taxon>Actinomycetaceae</taxon>
        <taxon>Actinomyces</taxon>
    </lineage>
</organism>
<evidence type="ECO:0000313" key="1">
    <source>
        <dbReference type="EMBL" id="EJN86150.1"/>
    </source>
</evidence>
<comment type="caution">
    <text evidence="1">The sequence shown here is derived from an EMBL/GenBank/DDBJ whole genome shotgun (WGS) entry which is preliminary data.</text>
</comment>
<protein>
    <submittedName>
        <fullName evidence="1">Uncharacterized protein</fullName>
    </submittedName>
</protein>
<reference evidence="1 2" key="1">
    <citation type="submission" date="2012-07" db="EMBL/GenBank/DDBJ databases">
        <authorList>
            <person name="Durkin A.S."/>
            <person name="McCorrison J."/>
            <person name="Torralba M."/>
            <person name="Gillis M."/>
            <person name="Methe B."/>
            <person name="Sutton G."/>
            <person name="Nelson K.E."/>
        </authorList>
    </citation>
    <scope>NUCLEOTIDE SEQUENCE [LARGE SCALE GENOMIC DNA]</scope>
    <source>
        <strain evidence="2">ATCC 12104 / DSM 43013 / CCUG 2238 / JCM 8349 / NCTC 10301 / Howell 279</strain>
    </source>
</reference>
<dbReference type="AlphaFoldDB" id="J2ZU46"/>
<accession>J2ZU46</accession>
<evidence type="ECO:0000313" key="2">
    <source>
        <dbReference type="Proteomes" id="UP000007814"/>
    </source>
</evidence>